<keyword evidence="3" id="KW-1185">Reference proteome</keyword>
<evidence type="ECO:0000313" key="3">
    <source>
        <dbReference type="Proteomes" id="UP000811844"/>
    </source>
</evidence>
<sequence length="89" mass="9814">MSNIIQLLARMGQDSQLQNQAELTTAVNQAQITTELKAALLQQDVHALEKQLDICPDVVCIMVPAEDDKPDENQDKTPESETPQIQLSA</sequence>
<evidence type="ECO:0000313" key="2">
    <source>
        <dbReference type="EMBL" id="MBR9728528.1"/>
    </source>
</evidence>
<proteinExistence type="predicted"/>
<dbReference type="RefSeq" id="WP_153664095.1">
    <property type="nucleotide sequence ID" value="NZ_JAAIKR010000010.1"/>
</dbReference>
<evidence type="ECO:0008006" key="4">
    <source>
        <dbReference type="Google" id="ProtNLM"/>
    </source>
</evidence>
<feature type="region of interest" description="Disordered" evidence="1">
    <location>
        <begin position="66"/>
        <end position="89"/>
    </location>
</feature>
<organism evidence="2 3">
    <name type="scientific">Shewanella intestini</name>
    <dbReference type="NCBI Taxonomy" id="2017544"/>
    <lineage>
        <taxon>Bacteria</taxon>
        <taxon>Pseudomonadati</taxon>
        <taxon>Pseudomonadota</taxon>
        <taxon>Gammaproteobacteria</taxon>
        <taxon>Alteromonadales</taxon>
        <taxon>Shewanellaceae</taxon>
        <taxon>Shewanella</taxon>
    </lineage>
</organism>
<feature type="compositionally biased region" description="Polar residues" evidence="1">
    <location>
        <begin position="80"/>
        <end position="89"/>
    </location>
</feature>
<dbReference type="EMBL" id="JAAIKR010000010">
    <property type="protein sequence ID" value="MBR9728528.1"/>
    <property type="molecule type" value="Genomic_DNA"/>
</dbReference>
<evidence type="ECO:0000256" key="1">
    <source>
        <dbReference type="SAM" id="MobiDB-lite"/>
    </source>
</evidence>
<name>A0ABS5I3C4_9GAMM</name>
<dbReference type="Proteomes" id="UP000811844">
    <property type="component" value="Unassembled WGS sequence"/>
</dbReference>
<comment type="caution">
    <text evidence="2">The sequence shown here is derived from an EMBL/GenBank/DDBJ whole genome shotgun (WGS) entry which is preliminary data.</text>
</comment>
<gene>
    <name evidence="2" type="ORF">G3R48_11130</name>
</gene>
<accession>A0ABS5I3C4</accession>
<reference evidence="2 3" key="1">
    <citation type="submission" date="2020-02" db="EMBL/GenBank/DDBJ databases">
        <title>Shewanella WXL01 sp. nov., a marine bacterium isolated from green algae in Luhuitou Fringing Reef (Northern South China Sea).</title>
        <authorList>
            <person name="Wang X."/>
        </authorList>
    </citation>
    <scope>NUCLEOTIDE SEQUENCE [LARGE SCALE GENOMIC DNA]</scope>
    <source>
        <strain evidence="2 3">MCCC 1A01895</strain>
    </source>
</reference>
<protein>
    <recommendedName>
        <fullName evidence="4">Transcriptional regulator</fullName>
    </recommendedName>
</protein>